<dbReference type="Pfam" id="PF01047">
    <property type="entry name" value="MarR"/>
    <property type="match status" value="1"/>
</dbReference>
<dbReference type="Gene3D" id="1.10.10.10">
    <property type="entry name" value="Winged helix-like DNA-binding domain superfamily/Winged helix DNA-binding domain"/>
    <property type="match status" value="1"/>
</dbReference>
<dbReference type="SUPFAM" id="SSF46785">
    <property type="entry name" value="Winged helix' DNA-binding domain"/>
    <property type="match status" value="1"/>
</dbReference>
<dbReference type="InterPro" id="IPR000835">
    <property type="entry name" value="HTH_MarR-typ"/>
</dbReference>
<dbReference type="InterPro" id="IPR039422">
    <property type="entry name" value="MarR/SlyA-like"/>
</dbReference>
<sequence>MRIKNRMDSHQWDSSFDPQTVQLFLQLQWAQAQSLHTMRPMLEKFALSAVEFDVLATLRNAPAPHQMTPSMIQDAVVISSGGLTKVLLQLETRALVTRRQLADDLRIKPVCLTAAGAALVEQAMAETVADTGHWLRQRLDAVEIGQLTVLLTKLAQ</sequence>
<dbReference type="PANTHER" id="PTHR33164:SF104">
    <property type="entry name" value="TRANSCRIPTIONAL REGULATORY PROTEIN"/>
    <property type="match status" value="1"/>
</dbReference>
<comment type="caution">
    <text evidence="2">The sequence shown here is derived from an EMBL/GenBank/DDBJ whole genome shotgun (WGS) entry which is preliminary data.</text>
</comment>
<feature type="domain" description="HTH marR-type" evidence="1">
    <location>
        <begin position="20"/>
        <end position="156"/>
    </location>
</feature>
<keyword evidence="3" id="KW-1185">Reference proteome</keyword>
<reference evidence="2 3" key="1">
    <citation type="submission" date="2023-01" db="EMBL/GenBank/DDBJ databases">
        <title>Novel species of the genus Vogesella isolated from rivers.</title>
        <authorList>
            <person name="Lu H."/>
        </authorList>
    </citation>
    <scope>NUCLEOTIDE SEQUENCE [LARGE SCALE GENOMIC DNA]</scope>
    <source>
        <strain evidence="2 3">LYT5W</strain>
    </source>
</reference>
<dbReference type="Proteomes" id="UP001222030">
    <property type="component" value="Unassembled WGS sequence"/>
</dbReference>
<dbReference type="PRINTS" id="PR00598">
    <property type="entry name" value="HTHMARR"/>
</dbReference>
<dbReference type="EMBL" id="JAQQLE010000015">
    <property type="protein sequence ID" value="MDC7715398.1"/>
    <property type="molecule type" value="Genomic_DNA"/>
</dbReference>
<dbReference type="RefSeq" id="WP_272773193.1">
    <property type="nucleotide sequence ID" value="NZ_JAQQLE010000015.1"/>
</dbReference>
<gene>
    <name evidence="2" type="ORF">PQU96_14875</name>
</gene>
<organism evidence="2 3">
    <name type="scientific">Vogesella margarita</name>
    <dbReference type="NCBI Taxonomy" id="2984199"/>
    <lineage>
        <taxon>Bacteria</taxon>
        <taxon>Pseudomonadati</taxon>
        <taxon>Pseudomonadota</taxon>
        <taxon>Betaproteobacteria</taxon>
        <taxon>Neisseriales</taxon>
        <taxon>Chromobacteriaceae</taxon>
        <taxon>Vogesella</taxon>
    </lineage>
</organism>
<accession>A0ABT5IT78</accession>
<name>A0ABT5IT78_9NEIS</name>
<dbReference type="InterPro" id="IPR036388">
    <property type="entry name" value="WH-like_DNA-bd_sf"/>
</dbReference>
<evidence type="ECO:0000259" key="1">
    <source>
        <dbReference type="PROSITE" id="PS50995"/>
    </source>
</evidence>
<protein>
    <submittedName>
        <fullName evidence="2">MarR family transcriptional regulator</fullName>
    </submittedName>
</protein>
<dbReference type="InterPro" id="IPR036390">
    <property type="entry name" value="WH_DNA-bd_sf"/>
</dbReference>
<dbReference type="PANTHER" id="PTHR33164">
    <property type="entry name" value="TRANSCRIPTIONAL REGULATOR, MARR FAMILY"/>
    <property type="match status" value="1"/>
</dbReference>
<evidence type="ECO:0000313" key="3">
    <source>
        <dbReference type="Proteomes" id="UP001222030"/>
    </source>
</evidence>
<dbReference type="SMART" id="SM00347">
    <property type="entry name" value="HTH_MARR"/>
    <property type="match status" value="1"/>
</dbReference>
<evidence type="ECO:0000313" key="2">
    <source>
        <dbReference type="EMBL" id="MDC7715398.1"/>
    </source>
</evidence>
<proteinExistence type="predicted"/>
<dbReference type="PROSITE" id="PS50995">
    <property type="entry name" value="HTH_MARR_2"/>
    <property type="match status" value="1"/>
</dbReference>